<organism evidence="1 2">
    <name type="scientific">Cucumis melo var. makuwa</name>
    <name type="common">Oriental melon</name>
    <dbReference type="NCBI Taxonomy" id="1194695"/>
    <lineage>
        <taxon>Eukaryota</taxon>
        <taxon>Viridiplantae</taxon>
        <taxon>Streptophyta</taxon>
        <taxon>Embryophyta</taxon>
        <taxon>Tracheophyta</taxon>
        <taxon>Spermatophyta</taxon>
        <taxon>Magnoliopsida</taxon>
        <taxon>eudicotyledons</taxon>
        <taxon>Gunneridae</taxon>
        <taxon>Pentapetalae</taxon>
        <taxon>rosids</taxon>
        <taxon>fabids</taxon>
        <taxon>Cucurbitales</taxon>
        <taxon>Cucurbitaceae</taxon>
        <taxon>Benincaseae</taxon>
        <taxon>Cucumis</taxon>
    </lineage>
</organism>
<evidence type="ECO:0000313" key="2">
    <source>
        <dbReference type="Proteomes" id="UP000321947"/>
    </source>
</evidence>
<comment type="caution">
    <text evidence="1">The sequence shown here is derived from an EMBL/GenBank/DDBJ whole genome shotgun (WGS) entry which is preliminary data.</text>
</comment>
<dbReference type="Proteomes" id="UP000321947">
    <property type="component" value="Unassembled WGS sequence"/>
</dbReference>
<accession>A0A5D3DCQ9</accession>
<reference evidence="1 2" key="1">
    <citation type="submission" date="2019-08" db="EMBL/GenBank/DDBJ databases">
        <title>Draft genome sequences of two oriental melons (Cucumis melo L. var makuwa).</title>
        <authorList>
            <person name="Kwon S.-Y."/>
        </authorList>
    </citation>
    <scope>NUCLEOTIDE SEQUENCE [LARGE SCALE GENOMIC DNA]</scope>
    <source>
        <strain evidence="2">cv. Chang Bougi</strain>
        <tissue evidence="1">Leaf</tissue>
    </source>
</reference>
<sequence length="91" mass="10890">MGRHQLYTYQLTTEVNVWLFFIKKKILFMWHDSTRFFDYAMLLYCIQTKTTIDEVAIIQETILIWIEVPKAAKPFSSTVEKLCLKYIPSFT</sequence>
<gene>
    <name evidence="1" type="ORF">E5676_scaffold1814G00230</name>
</gene>
<protein>
    <submittedName>
        <fullName evidence="1">Uncharacterized protein</fullName>
    </submittedName>
</protein>
<evidence type="ECO:0000313" key="1">
    <source>
        <dbReference type="EMBL" id="TYK21353.1"/>
    </source>
</evidence>
<name>A0A5D3DCQ9_CUCMM</name>
<dbReference type="AlphaFoldDB" id="A0A5D3DCQ9"/>
<dbReference type="EMBL" id="SSTD01005705">
    <property type="protein sequence ID" value="TYK21353.1"/>
    <property type="molecule type" value="Genomic_DNA"/>
</dbReference>
<proteinExistence type="predicted"/>